<proteinExistence type="predicted"/>
<dbReference type="VEuPathDB" id="ToxoDB:BESB_032450"/>
<dbReference type="PANTHER" id="PTHR19271:SF16">
    <property type="entry name" value="CYTOCHROME B"/>
    <property type="match status" value="1"/>
</dbReference>
<keyword evidence="10 14" id="KW-1133">Transmembrane helix</keyword>
<dbReference type="InterPro" id="IPR048259">
    <property type="entry name" value="Cytochrome_b_N_euk/bac"/>
</dbReference>
<dbReference type="PANTHER" id="PTHR19271">
    <property type="entry name" value="CYTOCHROME B"/>
    <property type="match status" value="1"/>
</dbReference>
<evidence type="ECO:0000256" key="2">
    <source>
        <dbReference type="ARBA" id="ARBA00013531"/>
    </source>
</evidence>
<feature type="transmembrane region" description="Helical" evidence="14">
    <location>
        <begin position="55"/>
        <end position="73"/>
    </location>
</feature>
<keyword evidence="3" id="KW-0813">Transport</keyword>
<dbReference type="Pfam" id="PF00033">
    <property type="entry name" value="Cytochrome_B"/>
    <property type="match status" value="2"/>
</dbReference>
<feature type="domain" description="Cytochrome b/b6 N-terminal region profile" evidence="15">
    <location>
        <begin position="267"/>
        <end position="486"/>
    </location>
</feature>
<dbReference type="CDD" id="cd00284">
    <property type="entry name" value="Cytochrome_b_N"/>
    <property type="match status" value="2"/>
</dbReference>
<sequence length="576" mass="64726">MIAVHHHPTGLLKTAKSVGFQYHGITLAFRYTSEASCAFASVQHLVREVAAGWEFRMLHATTASFVFLCILIHMSRGMYNSSYSYLTTAWMSGLVLYLLTIATAFLGYVLPWGQMSFWGATVITNLLSPIPYLVPWLLGGYYVSDVTLKRFFVLHFILPFVGCILIVLHIFYLHLNGSSNPAGIDSALKVAFYPHMLMTDAKCLSYLIGLIFLQTAFGLIELSHPDNSIPVNRFVTPLHIVPEWYFLAYYAVLKVIPSKTGGLLVFMSSLINLALLSEIRALNTRMLIRQHFMTRNVVSGWVIIWVYSMIFLIIIGSAIPQATYILYGITLAFRYTSEASCAFASVQHLVREVAAGWEFRMLHATTASFVFLCILIHMSRGMYNSSYSYLTTAWMSGLVLYLLTIATAFLGYVLPWGQMSFWGATVITNLLSPIPYLVPWLLGGYYVSDVTLKRFFVLHFILPFVGCILIVLHIFYLHLNGSSNPAGIDSALKVAFYPHMLMTDAKCLSYLIGLIFLQTAFGLIELSHPDNSIPVNRFVTPLHIVPEWYFLAYYAVLKVIPSKTGGLLVFMLSTCQ</sequence>
<gene>
    <name evidence="17" type="ORF">BESB_032450</name>
</gene>
<evidence type="ECO:0000256" key="5">
    <source>
        <dbReference type="ARBA" id="ARBA00022660"/>
    </source>
</evidence>
<dbReference type="STRING" id="94643.A0A2A9M4U1"/>
<evidence type="ECO:0000313" key="17">
    <source>
        <dbReference type="EMBL" id="PFH30663.1"/>
    </source>
</evidence>
<dbReference type="GO" id="GO:0046872">
    <property type="term" value="F:metal ion binding"/>
    <property type="evidence" value="ECO:0007669"/>
    <property type="project" value="UniProtKB-KW"/>
</dbReference>
<feature type="domain" description="Cytochrome b/b6 N-terminal region profile" evidence="15">
    <location>
        <begin position="1"/>
        <end position="182"/>
    </location>
</feature>
<name>A0A2A9M4U1_BESBE</name>
<evidence type="ECO:0000256" key="11">
    <source>
        <dbReference type="ARBA" id="ARBA00023004"/>
    </source>
</evidence>
<keyword evidence="7" id="KW-0479">Metal-binding</keyword>
<evidence type="ECO:0000256" key="12">
    <source>
        <dbReference type="ARBA" id="ARBA00023128"/>
    </source>
</evidence>
<dbReference type="GO" id="GO:0008121">
    <property type="term" value="F:quinol-cytochrome-c reductase activity"/>
    <property type="evidence" value="ECO:0007669"/>
    <property type="project" value="TreeGrafter"/>
</dbReference>
<keyword evidence="8" id="KW-0999">Mitochondrion inner membrane</keyword>
<comment type="subcellular location">
    <subcellularLocation>
        <location evidence="1">Mitochondrion inner membrane</location>
        <topology evidence="1">Multi-pass membrane protein</topology>
    </subcellularLocation>
</comment>
<keyword evidence="9" id="KW-0249">Electron transport</keyword>
<evidence type="ECO:0000256" key="13">
    <source>
        <dbReference type="ARBA" id="ARBA00023136"/>
    </source>
</evidence>
<keyword evidence="18" id="KW-1185">Reference proteome</keyword>
<accession>A0A2A9M4U1</accession>
<dbReference type="SUPFAM" id="SSF81648">
    <property type="entry name" value="a domain/subunit of cytochrome bc1 complex (Ubiquinol-cytochrome c reductase)"/>
    <property type="match status" value="2"/>
</dbReference>
<feature type="transmembrane region" description="Helical" evidence="14">
    <location>
        <begin position="362"/>
        <end position="380"/>
    </location>
</feature>
<keyword evidence="13 14" id="KW-0472">Membrane</keyword>
<dbReference type="Gene3D" id="1.20.810.10">
    <property type="entry name" value="Cytochrome Bc1 Complex, Chain C"/>
    <property type="match status" value="2"/>
</dbReference>
<feature type="domain" description="Cytochrome b/b6 C-terminal region profile" evidence="16">
    <location>
        <begin position="486"/>
        <end position="576"/>
    </location>
</feature>
<dbReference type="InterPro" id="IPR016174">
    <property type="entry name" value="Di-haem_cyt_TM"/>
</dbReference>
<dbReference type="SUPFAM" id="SSF81342">
    <property type="entry name" value="Transmembrane di-heme cytochromes"/>
    <property type="match status" value="2"/>
</dbReference>
<feature type="transmembrane region" description="Helical" evidence="14">
    <location>
        <begin position="455"/>
        <end position="477"/>
    </location>
</feature>
<keyword evidence="11" id="KW-0408">Iron</keyword>
<evidence type="ECO:0000256" key="1">
    <source>
        <dbReference type="ARBA" id="ARBA00004448"/>
    </source>
</evidence>
<feature type="transmembrane region" description="Helical" evidence="14">
    <location>
        <begin position="507"/>
        <end position="528"/>
    </location>
</feature>
<dbReference type="PROSITE" id="PS51002">
    <property type="entry name" value="CYTB_NTER"/>
    <property type="match status" value="2"/>
</dbReference>
<evidence type="ECO:0000256" key="7">
    <source>
        <dbReference type="ARBA" id="ARBA00022723"/>
    </source>
</evidence>
<evidence type="ECO:0000256" key="9">
    <source>
        <dbReference type="ARBA" id="ARBA00022982"/>
    </source>
</evidence>
<feature type="transmembrane region" description="Helical" evidence="14">
    <location>
        <begin position="548"/>
        <end position="572"/>
    </location>
</feature>
<dbReference type="EMBL" id="NWUJ01000148">
    <property type="protein sequence ID" value="PFH30663.1"/>
    <property type="molecule type" value="Genomic_DNA"/>
</dbReference>
<feature type="transmembrane region" description="Helical" evidence="14">
    <location>
        <begin position="297"/>
        <end position="319"/>
    </location>
</feature>
<feature type="transmembrane region" description="Helical" evidence="14">
    <location>
        <begin position="392"/>
        <end position="414"/>
    </location>
</feature>
<feature type="transmembrane region" description="Helical" evidence="14">
    <location>
        <begin position="85"/>
        <end position="110"/>
    </location>
</feature>
<organism evidence="17 18">
    <name type="scientific">Besnoitia besnoiti</name>
    <name type="common">Apicomplexan protozoan</name>
    <dbReference type="NCBI Taxonomy" id="94643"/>
    <lineage>
        <taxon>Eukaryota</taxon>
        <taxon>Sar</taxon>
        <taxon>Alveolata</taxon>
        <taxon>Apicomplexa</taxon>
        <taxon>Conoidasida</taxon>
        <taxon>Coccidia</taxon>
        <taxon>Eucoccidiorida</taxon>
        <taxon>Eimeriorina</taxon>
        <taxon>Sarcocystidae</taxon>
        <taxon>Besnoitia</taxon>
    </lineage>
</organism>
<dbReference type="GO" id="GO:0006122">
    <property type="term" value="P:mitochondrial electron transport, ubiquinol to cytochrome c"/>
    <property type="evidence" value="ECO:0007669"/>
    <property type="project" value="TreeGrafter"/>
</dbReference>
<feature type="domain" description="Cytochrome b/b6 C-terminal region profile" evidence="16">
    <location>
        <begin position="182"/>
        <end position="361"/>
    </location>
</feature>
<dbReference type="InterPro" id="IPR005798">
    <property type="entry name" value="Cyt_b/b6_C"/>
</dbReference>
<protein>
    <recommendedName>
        <fullName evidence="2">Cytochrome b</fullName>
    </recommendedName>
</protein>
<keyword evidence="4" id="KW-0349">Heme</keyword>
<comment type="caution">
    <text evidence="17">The sequence shown here is derived from an EMBL/GenBank/DDBJ whole genome shotgun (WGS) entry which is preliminary data.</text>
</comment>
<dbReference type="GeneID" id="40308227"/>
<dbReference type="AlphaFoldDB" id="A0A2A9M4U1"/>
<feature type="transmembrane region" description="Helical" evidence="14">
    <location>
        <begin position="151"/>
        <end position="172"/>
    </location>
</feature>
<dbReference type="RefSeq" id="XP_029214674.1">
    <property type="nucleotide sequence ID" value="XM_029361837.1"/>
</dbReference>
<evidence type="ECO:0000256" key="3">
    <source>
        <dbReference type="ARBA" id="ARBA00022448"/>
    </source>
</evidence>
<keyword evidence="12" id="KW-0496">Mitochondrion</keyword>
<dbReference type="GO" id="GO:0016491">
    <property type="term" value="F:oxidoreductase activity"/>
    <property type="evidence" value="ECO:0007669"/>
    <property type="project" value="UniProtKB-UniRule"/>
</dbReference>
<dbReference type="InterPro" id="IPR005797">
    <property type="entry name" value="Cyt_b/b6_N"/>
</dbReference>
<dbReference type="Proteomes" id="UP000224006">
    <property type="component" value="Unassembled WGS sequence"/>
</dbReference>
<dbReference type="Pfam" id="PF00032">
    <property type="entry name" value="Cytochrom_B_C"/>
    <property type="match status" value="1"/>
</dbReference>
<evidence type="ECO:0000256" key="4">
    <source>
        <dbReference type="ARBA" id="ARBA00022617"/>
    </source>
</evidence>
<evidence type="ECO:0000259" key="16">
    <source>
        <dbReference type="PROSITE" id="PS51003"/>
    </source>
</evidence>
<evidence type="ECO:0000256" key="10">
    <source>
        <dbReference type="ARBA" id="ARBA00022989"/>
    </source>
</evidence>
<evidence type="ECO:0000256" key="8">
    <source>
        <dbReference type="ARBA" id="ARBA00022792"/>
    </source>
</evidence>
<dbReference type="KEGG" id="bbes:BESB_032450"/>
<feature type="transmembrane region" description="Helical" evidence="14">
    <location>
        <begin position="258"/>
        <end position="276"/>
    </location>
</feature>
<dbReference type="PROSITE" id="PS51003">
    <property type="entry name" value="CYTB_CTER"/>
    <property type="match status" value="2"/>
</dbReference>
<dbReference type="InterPro" id="IPR027387">
    <property type="entry name" value="Cytb/b6-like_sf"/>
</dbReference>
<reference evidence="17 18" key="1">
    <citation type="submission" date="2017-09" db="EMBL/GenBank/DDBJ databases">
        <title>Genome sequencing of Besnoitia besnoiti strain Bb-Ger1.</title>
        <authorList>
            <person name="Schares G."/>
            <person name="Venepally P."/>
            <person name="Lorenzi H.A."/>
        </authorList>
    </citation>
    <scope>NUCLEOTIDE SEQUENCE [LARGE SCALE GENOMIC DNA]</scope>
    <source>
        <strain evidence="17 18">Bb-Ger1</strain>
    </source>
</reference>
<evidence type="ECO:0000259" key="15">
    <source>
        <dbReference type="PROSITE" id="PS51002"/>
    </source>
</evidence>
<dbReference type="InterPro" id="IPR036150">
    <property type="entry name" value="Cyt_b/b6_C_sf"/>
</dbReference>
<feature type="transmembrane region" description="Helical" evidence="14">
    <location>
        <begin position="325"/>
        <end position="350"/>
    </location>
</feature>
<feature type="transmembrane region" description="Helical" evidence="14">
    <location>
        <begin position="116"/>
        <end position="139"/>
    </location>
</feature>
<feature type="transmembrane region" description="Helical" evidence="14">
    <location>
        <begin position="421"/>
        <end position="443"/>
    </location>
</feature>
<evidence type="ECO:0000313" key="18">
    <source>
        <dbReference type="Proteomes" id="UP000224006"/>
    </source>
</evidence>
<keyword evidence="6 14" id="KW-0812">Transmembrane</keyword>
<evidence type="ECO:0000256" key="6">
    <source>
        <dbReference type="ARBA" id="ARBA00022692"/>
    </source>
</evidence>
<dbReference type="GO" id="GO:0005743">
    <property type="term" value="C:mitochondrial inner membrane"/>
    <property type="evidence" value="ECO:0007669"/>
    <property type="project" value="UniProtKB-SubCell"/>
</dbReference>
<evidence type="ECO:0000256" key="14">
    <source>
        <dbReference type="SAM" id="Phobius"/>
    </source>
</evidence>
<keyword evidence="5" id="KW-0679">Respiratory chain</keyword>